<dbReference type="AlphaFoldDB" id="N1WRD0"/>
<name>N1WRD0_9LEPT</name>
<accession>N1WRD0</accession>
<dbReference type="EMBL" id="AOHC02000001">
    <property type="protein sequence ID" value="EMY79807.1"/>
    <property type="molecule type" value="Genomic_DNA"/>
</dbReference>
<proteinExistence type="predicted"/>
<reference evidence="1" key="1">
    <citation type="submission" date="2013-03" db="EMBL/GenBank/DDBJ databases">
        <authorList>
            <person name="Harkins D.M."/>
            <person name="Durkin A.S."/>
            <person name="Brinkac L.M."/>
            <person name="Haft D.H."/>
            <person name="Selengut J.D."/>
            <person name="Sanka R."/>
            <person name="DePew J."/>
            <person name="Purushe J."/>
            <person name="Hartskeerl R.A."/>
            <person name="Ahmed A."/>
            <person name="van der Linden H."/>
            <person name="Goris M.G.A."/>
            <person name="Vinetz J.M."/>
            <person name="Sutton G.G."/>
            <person name="Nierman W.C."/>
            <person name="Fouts D.E."/>
        </authorList>
    </citation>
    <scope>NUCLEOTIDE SEQUENCE [LARGE SCALE GENOMIC DNA]</scope>
    <source>
        <strain evidence="1">ICFT</strain>
    </source>
</reference>
<evidence type="ECO:0000313" key="2">
    <source>
        <dbReference type="Proteomes" id="UP000012313"/>
    </source>
</evidence>
<keyword evidence="2" id="KW-1185">Reference proteome</keyword>
<comment type="caution">
    <text evidence="1">The sequence shown here is derived from an EMBL/GenBank/DDBJ whole genome shotgun (WGS) entry which is preliminary data.</text>
</comment>
<dbReference type="Proteomes" id="UP000012313">
    <property type="component" value="Unassembled WGS sequence"/>
</dbReference>
<organism evidence="1 2">
    <name type="scientific">Leptospira weilii serovar Ranarum str. ICFT</name>
    <dbReference type="NCBI Taxonomy" id="1218598"/>
    <lineage>
        <taxon>Bacteria</taxon>
        <taxon>Pseudomonadati</taxon>
        <taxon>Spirochaetota</taxon>
        <taxon>Spirochaetia</taxon>
        <taxon>Leptospirales</taxon>
        <taxon>Leptospiraceae</taxon>
        <taxon>Leptospira</taxon>
    </lineage>
</organism>
<sequence length="51" mass="6100">MKVASVKFSKMEELRMKVKKSGVFSVSIFVRNRYRKNVTIFWKPLSWFTLA</sequence>
<gene>
    <name evidence="1" type="ORF">LEP1GSC060_1426</name>
</gene>
<evidence type="ECO:0000313" key="1">
    <source>
        <dbReference type="EMBL" id="EMY79807.1"/>
    </source>
</evidence>
<protein>
    <submittedName>
        <fullName evidence="1">Uncharacterized protein</fullName>
    </submittedName>
</protein>